<dbReference type="Proteomes" id="UP001521222">
    <property type="component" value="Unassembled WGS sequence"/>
</dbReference>
<sequence>MDKTLHKFPTLFRPHVTRPGQIAGSSSSGYWNTVEHLPFFIKSAQSLHAWPELDGIMQWVPVVLSAGIMVDLVSNLNASYPVYHVDNTVGQPWKDMNQALARALTIPESNNVIPFRDWIRRVRASPLVPETENSAARPGMPG</sequence>
<comment type="caution">
    <text evidence="1">The sequence shown here is derived from an EMBL/GenBank/DDBJ whole genome shotgun (WGS) entry which is preliminary data.</text>
</comment>
<gene>
    <name evidence="1" type="ORF">SLS59_003263</name>
</gene>
<name>A0ABR3RPD4_9PLEO</name>
<proteinExistence type="predicted"/>
<keyword evidence="2" id="KW-1185">Reference proteome</keyword>
<dbReference type="SUPFAM" id="SSF51735">
    <property type="entry name" value="NAD(P)-binding Rossmann-fold domains"/>
    <property type="match status" value="1"/>
</dbReference>
<dbReference type="EMBL" id="JAKIXB020000008">
    <property type="protein sequence ID" value="KAL1606138.1"/>
    <property type="molecule type" value="Genomic_DNA"/>
</dbReference>
<reference evidence="1 2" key="1">
    <citation type="submission" date="2024-02" db="EMBL/GenBank/DDBJ databases">
        <title>De novo assembly and annotation of 12 fungi associated with fruit tree decline syndrome in Ontario, Canada.</title>
        <authorList>
            <person name="Sulman M."/>
            <person name="Ellouze W."/>
            <person name="Ilyukhin E."/>
        </authorList>
    </citation>
    <scope>NUCLEOTIDE SEQUENCE [LARGE SCALE GENOMIC DNA]</scope>
    <source>
        <strain evidence="1 2">M97-236</strain>
    </source>
</reference>
<dbReference type="InterPro" id="IPR036291">
    <property type="entry name" value="NAD(P)-bd_dom_sf"/>
</dbReference>
<protein>
    <submittedName>
        <fullName evidence="1">Uncharacterized protein</fullName>
    </submittedName>
</protein>
<accession>A0ABR3RPD4</accession>
<evidence type="ECO:0000313" key="1">
    <source>
        <dbReference type="EMBL" id="KAL1606138.1"/>
    </source>
</evidence>
<evidence type="ECO:0000313" key="2">
    <source>
        <dbReference type="Proteomes" id="UP001521222"/>
    </source>
</evidence>
<organism evidence="1 2">
    <name type="scientific">Nothophoma quercina</name>
    <dbReference type="NCBI Taxonomy" id="749835"/>
    <lineage>
        <taxon>Eukaryota</taxon>
        <taxon>Fungi</taxon>
        <taxon>Dikarya</taxon>
        <taxon>Ascomycota</taxon>
        <taxon>Pezizomycotina</taxon>
        <taxon>Dothideomycetes</taxon>
        <taxon>Pleosporomycetidae</taxon>
        <taxon>Pleosporales</taxon>
        <taxon>Pleosporineae</taxon>
        <taxon>Didymellaceae</taxon>
        <taxon>Nothophoma</taxon>
    </lineage>
</organism>
<dbReference type="Gene3D" id="3.40.50.720">
    <property type="entry name" value="NAD(P)-binding Rossmann-like Domain"/>
    <property type="match status" value="1"/>
</dbReference>